<feature type="region of interest" description="Disordered" evidence="1">
    <location>
        <begin position="1"/>
        <end position="36"/>
    </location>
</feature>
<evidence type="ECO:0000313" key="3">
    <source>
        <dbReference type="Proteomes" id="UP000652761"/>
    </source>
</evidence>
<dbReference type="EMBL" id="NMUH01000543">
    <property type="protein sequence ID" value="MQL81049.1"/>
    <property type="molecule type" value="Genomic_DNA"/>
</dbReference>
<organism evidence="2 3">
    <name type="scientific">Colocasia esculenta</name>
    <name type="common">Wild taro</name>
    <name type="synonym">Arum esculentum</name>
    <dbReference type="NCBI Taxonomy" id="4460"/>
    <lineage>
        <taxon>Eukaryota</taxon>
        <taxon>Viridiplantae</taxon>
        <taxon>Streptophyta</taxon>
        <taxon>Embryophyta</taxon>
        <taxon>Tracheophyta</taxon>
        <taxon>Spermatophyta</taxon>
        <taxon>Magnoliopsida</taxon>
        <taxon>Liliopsida</taxon>
        <taxon>Araceae</taxon>
        <taxon>Aroideae</taxon>
        <taxon>Colocasieae</taxon>
        <taxon>Colocasia</taxon>
    </lineage>
</organism>
<gene>
    <name evidence="2" type="ORF">Taro_013503</name>
</gene>
<proteinExistence type="predicted"/>
<protein>
    <submittedName>
        <fullName evidence="2">Uncharacterized protein</fullName>
    </submittedName>
</protein>
<dbReference type="Proteomes" id="UP000652761">
    <property type="component" value="Unassembled WGS sequence"/>
</dbReference>
<comment type="caution">
    <text evidence="2">The sequence shown here is derived from an EMBL/GenBank/DDBJ whole genome shotgun (WGS) entry which is preliminary data.</text>
</comment>
<accession>A0A843UMC1</accession>
<keyword evidence="3" id="KW-1185">Reference proteome</keyword>
<sequence>MAQLDGKNHSYNTQQPMAKHEPESMTPPHDNTTQELPLSLTVTDVTHPASPCVAPLETLARAP</sequence>
<evidence type="ECO:0000313" key="2">
    <source>
        <dbReference type="EMBL" id="MQL81049.1"/>
    </source>
</evidence>
<name>A0A843UMC1_COLES</name>
<evidence type="ECO:0000256" key="1">
    <source>
        <dbReference type="SAM" id="MobiDB-lite"/>
    </source>
</evidence>
<dbReference type="AlphaFoldDB" id="A0A843UMC1"/>
<reference evidence="2" key="1">
    <citation type="submission" date="2017-07" db="EMBL/GenBank/DDBJ databases">
        <title>Taro Niue Genome Assembly and Annotation.</title>
        <authorList>
            <person name="Atibalentja N."/>
            <person name="Keating K."/>
            <person name="Fields C.J."/>
        </authorList>
    </citation>
    <scope>NUCLEOTIDE SEQUENCE</scope>
    <source>
        <strain evidence="2">Niue_2</strain>
        <tissue evidence="2">Leaf</tissue>
    </source>
</reference>